<feature type="region of interest" description="Disordered" evidence="2">
    <location>
        <begin position="471"/>
        <end position="507"/>
    </location>
</feature>
<evidence type="ECO:0000313" key="4">
    <source>
        <dbReference type="Proteomes" id="UP001157974"/>
    </source>
</evidence>
<keyword evidence="1" id="KW-0677">Repeat</keyword>
<evidence type="ECO:0000313" key="3">
    <source>
        <dbReference type="EMBL" id="KAJ8901937.1"/>
    </source>
</evidence>
<feature type="region of interest" description="Disordered" evidence="2">
    <location>
        <begin position="427"/>
        <end position="459"/>
    </location>
</feature>
<gene>
    <name evidence="3" type="ORF">NDN08_004139</name>
</gene>
<organism evidence="3 4">
    <name type="scientific">Rhodosorus marinus</name>
    <dbReference type="NCBI Taxonomy" id="101924"/>
    <lineage>
        <taxon>Eukaryota</taxon>
        <taxon>Rhodophyta</taxon>
        <taxon>Stylonematophyceae</taxon>
        <taxon>Stylonematales</taxon>
        <taxon>Stylonemataceae</taxon>
        <taxon>Rhodosorus</taxon>
    </lineage>
</organism>
<evidence type="ECO:0000256" key="2">
    <source>
        <dbReference type="SAM" id="MobiDB-lite"/>
    </source>
</evidence>
<feature type="compositionally biased region" description="Basic and acidic residues" evidence="2">
    <location>
        <begin position="427"/>
        <end position="448"/>
    </location>
</feature>
<dbReference type="InterPro" id="IPR011990">
    <property type="entry name" value="TPR-like_helical_dom_sf"/>
</dbReference>
<evidence type="ECO:0000256" key="1">
    <source>
        <dbReference type="ARBA" id="ARBA00022737"/>
    </source>
</evidence>
<dbReference type="EMBL" id="JAMWBK010000010">
    <property type="protein sequence ID" value="KAJ8901937.1"/>
    <property type="molecule type" value="Genomic_DNA"/>
</dbReference>
<feature type="compositionally biased region" description="Basic and acidic residues" evidence="2">
    <location>
        <begin position="493"/>
        <end position="507"/>
    </location>
</feature>
<keyword evidence="4" id="KW-1185">Reference proteome</keyword>
<dbReference type="Proteomes" id="UP001157974">
    <property type="component" value="Unassembled WGS sequence"/>
</dbReference>
<comment type="caution">
    <text evidence="3">The sequence shown here is derived from an EMBL/GenBank/DDBJ whole genome shotgun (WGS) entry which is preliminary data.</text>
</comment>
<accession>A0AAV8UKW3</accession>
<dbReference type="AlphaFoldDB" id="A0AAV8UKW3"/>
<protein>
    <recommendedName>
        <fullName evidence="5">Pentacotripeptide-repeat region of PRORP domain-containing protein</fullName>
    </recommendedName>
</protein>
<name>A0AAV8UKW3_9RHOD</name>
<dbReference type="PANTHER" id="PTHR47936">
    <property type="entry name" value="PPR_LONG DOMAIN-CONTAINING PROTEIN"/>
    <property type="match status" value="1"/>
</dbReference>
<dbReference type="PANTHER" id="PTHR47936:SF1">
    <property type="entry name" value="PENTATRICOPEPTIDE REPEAT-CONTAINING PROTEIN GUN1, CHLOROPLASTIC"/>
    <property type="match status" value="1"/>
</dbReference>
<dbReference type="GO" id="GO:0009507">
    <property type="term" value="C:chloroplast"/>
    <property type="evidence" value="ECO:0007669"/>
    <property type="project" value="TreeGrafter"/>
</dbReference>
<evidence type="ECO:0008006" key="5">
    <source>
        <dbReference type="Google" id="ProtNLM"/>
    </source>
</evidence>
<sequence length="507" mass="57840">MSIVQGKGGSLVPLAPKGIGWNLIKATLGKTGAAAKLKERETEEGRIRRERDALVRYKELVLQNSHYPESALIYASWLPWGRRKLCQEAMLKLPMRPTSKDHDYYVSILERVGAAELLYFHAMRQAEPNLRLWTKVFTALANRRSDLSYVGLIAELEAAGLEPTPIAYSTFLHLARSSKNYEIVEKLFYRMNRRNITITNDTAVPVIGAFMMTGRPKAAVKVLRMLESPDARVIETVMHGLIRNDKYWAAMKYFDYAMSHEIPLDSGLYNAGIEACIAGGRWDRVVEIVDDAMIREDVVLSDKSLLYGMKAFATIGDVTNVQTLFGKALARRDRVTNRHFQILAEGYCNRGLIRGCYSYLRMFIRATTRIKKTRSTHNVDATCFNVMIQECLLRNDLALGLSLGQKMRALGIEHDIETRRLLRDVERLRDEENQKGTESDATPERPEPATESGILHQPHIPFVPSHIEKLLREQEYSMGGEKQKKIPRRRLRRDANTDNLEPPRRLP</sequence>
<dbReference type="GO" id="GO:0031930">
    <property type="term" value="P:mitochondria-nucleus signaling pathway"/>
    <property type="evidence" value="ECO:0007669"/>
    <property type="project" value="TreeGrafter"/>
</dbReference>
<dbReference type="Gene3D" id="1.25.40.10">
    <property type="entry name" value="Tetratricopeptide repeat domain"/>
    <property type="match status" value="2"/>
</dbReference>
<proteinExistence type="predicted"/>
<reference evidence="3 4" key="1">
    <citation type="journal article" date="2023" name="Nat. Commun.">
        <title>Origin of minicircular mitochondrial genomes in red algae.</title>
        <authorList>
            <person name="Lee Y."/>
            <person name="Cho C.H."/>
            <person name="Lee Y.M."/>
            <person name="Park S.I."/>
            <person name="Yang J.H."/>
            <person name="West J.A."/>
            <person name="Bhattacharya D."/>
            <person name="Yoon H.S."/>
        </authorList>
    </citation>
    <scope>NUCLEOTIDE SEQUENCE [LARGE SCALE GENOMIC DNA]</scope>
    <source>
        <strain evidence="3 4">CCMP1338</strain>
        <tissue evidence="3">Whole cell</tissue>
    </source>
</reference>